<protein>
    <submittedName>
        <fullName evidence="2">Uncharacterized protein</fullName>
    </submittedName>
</protein>
<reference evidence="2 3" key="1">
    <citation type="journal article" date="2021" name="BMC Genomics">
        <title>Telomere-to-telomere genome assembly of asparaginase-producing Trichoderma simmonsii.</title>
        <authorList>
            <person name="Chung D."/>
            <person name="Kwon Y.M."/>
            <person name="Yang Y."/>
        </authorList>
    </citation>
    <scope>NUCLEOTIDE SEQUENCE [LARGE SCALE GENOMIC DNA]</scope>
    <source>
        <strain evidence="2 3">GH-Sj1</strain>
    </source>
</reference>
<sequence length="114" mass="12836">MLTIYVDSHSSPEPGMERIHDGREEIYESGFQSVFQKSPSPEILVLVKLPGSLEFPLRIAAICGAAEYVDLLIVESELAHHLKSHHPQPITARMRKQPTQHYHTKTPSINLPSK</sequence>
<evidence type="ECO:0000313" key="3">
    <source>
        <dbReference type="Proteomes" id="UP000826661"/>
    </source>
</evidence>
<gene>
    <name evidence="2" type="ORF">H0G86_010925</name>
</gene>
<accession>A0A8G0LKK3</accession>
<keyword evidence="3" id="KW-1185">Reference proteome</keyword>
<evidence type="ECO:0000313" key="2">
    <source>
        <dbReference type="EMBL" id="QYT03987.1"/>
    </source>
</evidence>
<feature type="compositionally biased region" description="Polar residues" evidence="1">
    <location>
        <begin position="105"/>
        <end position="114"/>
    </location>
</feature>
<dbReference type="Proteomes" id="UP000826661">
    <property type="component" value="Chromosome VI"/>
</dbReference>
<feature type="region of interest" description="Disordered" evidence="1">
    <location>
        <begin position="84"/>
        <end position="114"/>
    </location>
</feature>
<organism evidence="2 3">
    <name type="scientific">Trichoderma simmonsii</name>
    <dbReference type="NCBI Taxonomy" id="1491479"/>
    <lineage>
        <taxon>Eukaryota</taxon>
        <taxon>Fungi</taxon>
        <taxon>Dikarya</taxon>
        <taxon>Ascomycota</taxon>
        <taxon>Pezizomycotina</taxon>
        <taxon>Sordariomycetes</taxon>
        <taxon>Hypocreomycetidae</taxon>
        <taxon>Hypocreales</taxon>
        <taxon>Hypocreaceae</taxon>
        <taxon>Trichoderma</taxon>
    </lineage>
</organism>
<dbReference type="AlphaFoldDB" id="A0A8G0LKK3"/>
<name>A0A8G0LKK3_9HYPO</name>
<proteinExistence type="predicted"/>
<evidence type="ECO:0000256" key="1">
    <source>
        <dbReference type="SAM" id="MobiDB-lite"/>
    </source>
</evidence>
<dbReference type="EMBL" id="CP075869">
    <property type="protein sequence ID" value="QYT03987.1"/>
    <property type="molecule type" value="Genomic_DNA"/>
</dbReference>
<feature type="compositionally biased region" description="Basic residues" evidence="1">
    <location>
        <begin position="93"/>
        <end position="104"/>
    </location>
</feature>